<dbReference type="Pfam" id="PF01207">
    <property type="entry name" value="Dus"/>
    <property type="match status" value="1"/>
</dbReference>
<evidence type="ECO:0000256" key="8">
    <source>
        <dbReference type="ARBA" id="ARBA00022884"/>
    </source>
</evidence>
<evidence type="ECO:0000256" key="12">
    <source>
        <dbReference type="PIRNR" id="PIRNR006621"/>
    </source>
</evidence>
<dbReference type="GO" id="GO:0017150">
    <property type="term" value="F:tRNA dihydrouridine synthase activity"/>
    <property type="evidence" value="ECO:0007669"/>
    <property type="project" value="InterPro"/>
</dbReference>
<feature type="binding site" evidence="14">
    <location>
        <begin position="7"/>
        <end position="9"/>
    </location>
    <ligand>
        <name>FMN</name>
        <dbReference type="ChEBI" id="CHEBI:58210"/>
    </ligand>
</feature>
<keyword evidence="14" id="KW-0547">Nucleotide-binding</keyword>
<dbReference type="FunFam" id="3.20.20.70:FF:000167">
    <property type="entry name" value="tRNA-dihydrouridine synthase"/>
    <property type="match status" value="1"/>
</dbReference>
<evidence type="ECO:0000256" key="14">
    <source>
        <dbReference type="PIRSR" id="PIRSR006621-2"/>
    </source>
</evidence>
<dbReference type="InterPro" id="IPR035587">
    <property type="entry name" value="DUS-like_FMN-bd"/>
</dbReference>
<dbReference type="SUPFAM" id="SSF51395">
    <property type="entry name" value="FMN-linked oxidoreductases"/>
    <property type="match status" value="1"/>
</dbReference>
<organism evidence="16 17">
    <name type="scientific">Peptoniphilus harei</name>
    <dbReference type="NCBI Taxonomy" id="54005"/>
    <lineage>
        <taxon>Bacteria</taxon>
        <taxon>Bacillati</taxon>
        <taxon>Bacillota</taxon>
        <taxon>Tissierellia</taxon>
        <taxon>Tissierellales</taxon>
        <taxon>Peptoniphilaceae</taxon>
        <taxon>Peptoniphilus</taxon>
    </lineage>
</organism>
<gene>
    <name evidence="16" type="primary">dusB</name>
    <name evidence="16" type="ORF">KH327_07830</name>
</gene>
<dbReference type="InterPro" id="IPR018517">
    <property type="entry name" value="tRNA_hU_synthase_CS"/>
</dbReference>
<dbReference type="CDD" id="cd02801">
    <property type="entry name" value="DUS_like_FMN"/>
    <property type="match status" value="1"/>
</dbReference>
<evidence type="ECO:0000256" key="5">
    <source>
        <dbReference type="ARBA" id="ARBA00022643"/>
    </source>
</evidence>
<comment type="catalytic activity">
    <reaction evidence="11">
        <text>a 5,6-dihydrouridine in tRNA + NAD(+) = a uridine in tRNA + NADH + H(+)</text>
        <dbReference type="Rhea" id="RHEA:54452"/>
        <dbReference type="Rhea" id="RHEA-COMP:13339"/>
        <dbReference type="Rhea" id="RHEA-COMP:13887"/>
        <dbReference type="ChEBI" id="CHEBI:15378"/>
        <dbReference type="ChEBI" id="CHEBI:57540"/>
        <dbReference type="ChEBI" id="CHEBI:57945"/>
        <dbReference type="ChEBI" id="CHEBI:65315"/>
        <dbReference type="ChEBI" id="CHEBI:74443"/>
    </reaction>
</comment>
<keyword evidence="4 12" id="KW-0285">Flavoprotein</keyword>
<proteinExistence type="inferred from homology"/>
<evidence type="ECO:0000313" key="16">
    <source>
        <dbReference type="EMBL" id="MBS6535727.1"/>
    </source>
</evidence>
<dbReference type="GO" id="GO:0050660">
    <property type="term" value="F:flavin adenine dinucleotide binding"/>
    <property type="evidence" value="ECO:0007669"/>
    <property type="project" value="InterPro"/>
</dbReference>
<evidence type="ECO:0000256" key="4">
    <source>
        <dbReference type="ARBA" id="ARBA00022630"/>
    </source>
</evidence>
<comment type="cofactor">
    <cofactor evidence="1 12 14">
        <name>FMN</name>
        <dbReference type="ChEBI" id="CHEBI:58210"/>
    </cofactor>
</comment>
<name>A0A943XVB2_9FIRM</name>
<feature type="binding site" evidence="14">
    <location>
        <position position="158"/>
    </location>
    <ligand>
        <name>FMN</name>
        <dbReference type="ChEBI" id="CHEBI:58210"/>
    </ligand>
</feature>
<keyword evidence="8" id="KW-0694">RNA-binding</keyword>
<keyword evidence="9 12" id="KW-0560">Oxidoreductase</keyword>
<feature type="domain" description="DUS-like FMN-binding" evidence="15">
    <location>
        <begin position="4"/>
        <end position="301"/>
    </location>
</feature>
<comment type="similarity">
    <text evidence="12">Belongs to the dus family.</text>
</comment>
<dbReference type="InterPro" id="IPR004652">
    <property type="entry name" value="DusB-like"/>
</dbReference>
<keyword evidence="3" id="KW-0820">tRNA-binding</keyword>
<accession>A0A943XVB2</accession>
<dbReference type="NCBIfam" id="TIGR00737">
    <property type="entry name" value="nifR3_yhdG"/>
    <property type="match status" value="1"/>
</dbReference>
<dbReference type="InterPro" id="IPR001269">
    <property type="entry name" value="DUS_fam"/>
</dbReference>
<sequence>MLKILAPMAGYTDIAFREVASEKGADITVTEMVSAMALVYENKKTIDLLDISPKEKKVAVQIFGSDPDVMGQAAKILNDYDFSYVDINMGCPAPKIVKNNSGSHLLSDPSLVYDIVKSVVRNSNKPVTAKVRKGIGGVSSMKAIKNIEAAGATFVTVHGRTREEYYTGKADWDFIKEVKENVKIPVIGNGDVASPEDALEKINYSKVDGLAIGRGAIGNPYIFSQIEELIKNGDYYKPSDKEKLLLMIDELERKIAYKGEKLGILEMRKVYAEYFKGMKGSKEVRNKLNTLKDKEEIIEVIRTYIDNLD</sequence>
<evidence type="ECO:0000256" key="3">
    <source>
        <dbReference type="ARBA" id="ARBA00022555"/>
    </source>
</evidence>
<keyword evidence="7" id="KW-0521">NADP</keyword>
<feature type="binding site" evidence="14">
    <location>
        <begin position="213"/>
        <end position="214"/>
    </location>
    <ligand>
        <name>FMN</name>
        <dbReference type="ChEBI" id="CHEBI:58210"/>
    </ligand>
</feature>
<keyword evidence="6 12" id="KW-0819">tRNA processing</keyword>
<dbReference type="EMBL" id="JAGZZP010000018">
    <property type="protein sequence ID" value="MBS6535727.1"/>
    <property type="molecule type" value="Genomic_DNA"/>
</dbReference>
<dbReference type="PIRSF" id="PIRSF006621">
    <property type="entry name" value="Dus"/>
    <property type="match status" value="1"/>
</dbReference>
<protein>
    <recommendedName>
        <fullName evidence="12">tRNA-dihydrouridine synthase</fullName>
        <ecNumber evidence="12">1.3.1.-</ecNumber>
    </recommendedName>
</protein>
<evidence type="ECO:0000256" key="2">
    <source>
        <dbReference type="ARBA" id="ARBA00002790"/>
    </source>
</evidence>
<reference evidence="16" key="1">
    <citation type="submission" date="2021-02" db="EMBL/GenBank/DDBJ databases">
        <title>Infant gut strain persistence is associated with maternal origin, phylogeny, and functional potential including surface adhesion and iron acquisition.</title>
        <authorList>
            <person name="Lou Y.C."/>
        </authorList>
    </citation>
    <scope>NUCLEOTIDE SEQUENCE</scope>
    <source>
        <strain evidence="16">L3_060_052G1_dasL3_060_052G1_concoct_1</strain>
    </source>
</reference>
<dbReference type="PANTHER" id="PTHR45846">
    <property type="entry name" value="TRNA-DIHYDROURIDINE(47) SYNTHASE [NAD(P)(+)]-LIKE"/>
    <property type="match status" value="1"/>
</dbReference>
<evidence type="ECO:0000256" key="10">
    <source>
        <dbReference type="ARBA" id="ARBA00048205"/>
    </source>
</evidence>
<evidence type="ECO:0000256" key="13">
    <source>
        <dbReference type="PIRSR" id="PIRSR006621-1"/>
    </source>
</evidence>
<feature type="binding site" evidence="14">
    <location>
        <position position="61"/>
    </location>
    <ligand>
        <name>FMN</name>
        <dbReference type="ChEBI" id="CHEBI:58210"/>
    </ligand>
</feature>
<dbReference type="InterPro" id="IPR013785">
    <property type="entry name" value="Aldolase_TIM"/>
</dbReference>
<evidence type="ECO:0000256" key="7">
    <source>
        <dbReference type="ARBA" id="ARBA00022857"/>
    </source>
</evidence>
<dbReference type="AlphaFoldDB" id="A0A943XVB2"/>
<dbReference type="Gene3D" id="1.10.1200.80">
    <property type="entry name" value="Putative flavin oxidoreducatase, domain 2"/>
    <property type="match status" value="1"/>
</dbReference>
<dbReference type="GO" id="GO:0000049">
    <property type="term" value="F:tRNA binding"/>
    <property type="evidence" value="ECO:0007669"/>
    <property type="project" value="UniProtKB-KW"/>
</dbReference>
<dbReference type="RefSeq" id="WP_278638437.1">
    <property type="nucleotide sequence ID" value="NZ_JAGZZP010000018.1"/>
</dbReference>
<evidence type="ECO:0000256" key="6">
    <source>
        <dbReference type="ARBA" id="ARBA00022694"/>
    </source>
</evidence>
<evidence type="ECO:0000256" key="1">
    <source>
        <dbReference type="ARBA" id="ARBA00001917"/>
    </source>
</evidence>
<dbReference type="EC" id="1.3.1.-" evidence="12"/>
<comment type="caution">
    <text evidence="16">The sequence shown here is derived from an EMBL/GenBank/DDBJ whole genome shotgun (WGS) entry which is preliminary data.</text>
</comment>
<dbReference type="PROSITE" id="PS01136">
    <property type="entry name" value="UPF0034"/>
    <property type="match status" value="1"/>
</dbReference>
<dbReference type="Proteomes" id="UP000748991">
    <property type="component" value="Unassembled WGS sequence"/>
</dbReference>
<evidence type="ECO:0000256" key="11">
    <source>
        <dbReference type="ARBA" id="ARBA00048802"/>
    </source>
</evidence>
<comment type="function">
    <text evidence="2 12">Catalyzes the synthesis of 5,6-dihydrouridine (D), a modified base found in the D-loop of most tRNAs, via the reduction of the C5-C6 double bond in target uridines.</text>
</comment>
<dbReference type="PANTHER" id="PTHR45846:SF1">
    <property type="entry name" value="TRNA-DIHYDROURIDINE(47) SYNTHASE [NAD(P)(+)]-LIKE"/>
    <property type="match status" value="1"/>
</dbReference>
<dbReference type="InterPro" id="IPR024036">
    <property type="entry name" value="tRNA-dHydroUridine_Synthase_C"/>
</dbReference>
<feature type="active site" description="Proton donor" evidence="13">
    <location>
        <position position="91"/>
    </location>
</feature>
<evidence type="ECO:0000313" key="17">
    <source>
        <dbReference type="Proteomes" id="UP000748991"/>
    </source>
</evidence>
<dbReference type="Gene3D" id="3.20.20.70">
    <property type="entry name" value="Aldolase class I"/>
    <property type="match status" value="1"/>
</dbReference>
<comment type="catalytic activity">
    <reaction evidence="10">
        <text>a 5,6-dihydrouridine in tRNA + NADP(+) = a uridine in tRNA + NADPH + H(+)</text>
        <dbReference type="Rhea" id="RHEA:23624"/>
        <dbReference type="Rhea" id="RHEA-COMP:13339"/>
        <dbReference type="Rhea" id="RHEA-COMP:13887"/>
        <dbReference type="ChEBI" id="CHEBI:15378"/>
        <dbReference type="ChEBI" id="CHEBI:57783"/>
        <dbReference type="ChEBI" id="CHEBI:58349"/>
        <dbReference type="ChEBI" id="CHEBI:65315"/>
        <dbReference type="ChEBI" id="CHEBI:74443"/>
    </reaction>
</comment>
<keyword evidence="5 12" id="KW-0288">FMN</keyword>
<feature type="binding site" evidence="14">
    <location>
        <position position="130"/>
    </location>
    <ligand>
        <name>FMN</name>
        <dbReference type="ChEBI" id="CHEBI:58210"/>
    </ligand>
</feature>
<evidence type="ECO:0000259" key="15">
    <source>
        <dbReference type="Pfam" id="PF01207"/>
    </source>
</evidence>
<evidence type="ECO:0000256" key="9">
    <source>
        <dbReference type="ARBA" id="ARBA00023002"/>
    </source>
</evidence>